<accession>A0A368E4A8</accession>
<dbReference type="PANTHER" id="PTHR47708">
    <property type="match status" value="1"/>
</dbReference>
<evidence type="ECO:0000313" key="3">
    <source>
        <dbReference type="Proteomes" id="UP000252132"/>
    </source>
</evidence>
<protein>
    <recommendedName>
        <fullName evidence="1">AtuA-like ferredoxin-fold domain-containing protein</fullName>
    </recommendedName>
</protein>
<evidence type="ECO:0000259" key="1">
    <source>
        <dbReference type="Pfam" id="PF23544"/>
    </source>
</evidence>
<dbReference type="Proteomes" id="UP000252132">
    <property type="component" value="Unassembled WGS sequence"/>
</dbReference>
<name>A0A368E4A8_9PROT</name>
<gene>
    <name evidence="2" type="ORF">DBW69_00035</name>
</gene>
<reference evidence="2 3" key="1">
    <citation type="journal article" date="2018" name="Microbiome">
        <title>Fine metagenomic profile of the Mediterranean stratified and mixed water columns revealed by assembly and recruitment.</title>
        <authorList>
            <person name="Haro-Moreno J.M."/>
            <person name="Lopez-Perez M."/>
            <person name="De La Torre J.R."/>
            <person name="Picazo A."/>
            <person name="Camacho A."/>
            <person name="Rodriguez-Valera F."/>
        </authorList>
    </citation>
    <scope>NUCLEOTIDE SEQUENCE [LARGE SCALE GENOMIC DNA]</scope>
    <source>
        <strain evidence="2">MED-G55</strain>
    </source>
</reference>
<organism evidence="2 3">
    <name type="scientific">PS1 clade bacterium</name>
    <dbReference type="NCBI Taxonomy" id="2175152"/>
    <lineage>
        <taxon>Bacteria</taxon>
        <taxon>Pseudomonadati</taxon>
        <taxon>Pseudomonadota</taxon>
        <taxon>Alphaproteobacteria</taxon>
        <taxon>PS1 clade</taxon>
    </lineage>
</organism>
<dbReference type="PANTHER" id="PTHR47708:SF2">
    <property type="entry name" value="SI:CH73-132F6.5"/>
    <property type="match status" value="1"/>
</dbReference>
<evidence type="ECO:0000313" key="2">
    <source>
        <dbReference type="EMBL" id="RCL78366.1"/>
    </source>
</evidence>
<proteinExistence type="predicted"/>
<comment type="caution">
    <text evidence="2">The sequence shown here is derived from an EMBL/GenBank/DDBJ whole genome shotgun (WGS) entry which is preliminary data.</text>
</comment>
<dbReference type="AlphaFoldDB" id="A0A368E4A8"/>
<feature type="domain" description="AtuA-like ferredoxin-fold" evidence="1">
    <location>
        <begin position="6"/>
        <end position="104"/>
    </location>
</feature>
<sequence length="117" mass="12535">MATKQVKLMDIALARSGDKGNGSNVGVIARSPEIYAYLDKELTAARVADHFSEIALGGVTRYDLPNLNAFNFILEESLGGGGTETLITDAQGKVHGLALLHMVVKIDESLLLTIKHD</sequence>
<dbReference type="EMBL" id="QOQF01000001">
    <property type="protein sequence ID" value="RCL78366.1"/>
    <property type="molecule type" value="Genomic_DNA"/>
</dbReference>
<dbReference type="Pfam" id="PF23544">
    <property type="entry name" value="AtuA_ferredoxin"/>
    <property type="match status" value="1"/>
</dbReference>
<dbReference type="InterPro" id="IPR056362">
    <property type="entry name" value="AtuA-like_ferredoxin_dom"/>
</dbReference>